<dbReference type="PANTHER" id="PTHR35526:SF3">
    <property type="entry name" value="ANTI-SIGMA-F FACTOR RSBW"/>
    <property type="match status" value="1"/>
</dbReference>
<dbReference type="CDD" id="cd16936">
    <property type="entry name" value="HATPase_RsbW-like"/>
    <property type="match status" value="1"/>
</dbReference>
<proteinExistence type="predicted"/>
<evidence type="ECO:0000259" key="2">
    <source>
        <dbReference type="Pfam" id="PF13581"/>
    </source>
</evidence>
<dbReference type="InterPro" id="IPR050267">
    <property type="entry name" value="Anti-sigma-factor_SerPK"/>
</dbReference>
<dbReference type="PANTHER" id="PTHR35526">
    <property type="entry name" value="ANTI-SIGMA-F FACTOR RSBW-RELATED"/>
    <property type="match status" value="1"/>
</dbReference>
<dbReference type="Proteomes" id="UP001499986">
    <property type="component" value="Unassembled WGS sequence"/>
</dbReference>
<dbReference type="InterPro" id="IPR036890">
    <property type="entry name" value="HATPase_C_sf"/>
</dbReference>
<dbReference type="EMBL" id="BAAASE010000001">
    <property type="protein sequence ID" value="GAA2381802.1"/>
    <property type="molecule type" value="Genomic_DNA"/>
</dbReference>
<dbReference type="SUPFAM" id="SSF55874">
    <property type="entry name" value="ATPase domain of HSP90 chaperone/DNA topoisomerase II/histidine kinase"/>
    <property type="match status" value="1"/>
</dbReference>
<keyword evidence="1" id="KW-0808">Transferase</keyword>
<keyword evidence="1" id="KW-0418">Kinase</keyword>
<dbReference type="InterPro" id="IPR003594">
    <property type="entry name" value="HATPase_dom"/>
</dbReference>
<feature type="domain" description="Histidine kinase/HSP90-like ATPase" evidence="2">
    <location>
        <begin position="95"/>
        <end position="206"/>
    </location>
</feature>
<keyword evidence="1" id="KW-0723">Serine/threonine-protein kinase</keyword>
<comment type="caution">
    <text evidence="3">The sequence shown here is derived from an EMBL/GenBank/DDBJ whole genome shotgun (WGS) entry which is preliminary data.</text>
</comment>
<protein>
    <recommendedName>
        <fullName evidence="2">Histidine kinase/HSP90-like ATPase domain-containing protein</fullName>
    </recommendedName>
</protein>
<evidence type="ECO:0000313" key="4">
    <source>
        <dbReference type="Proteomes" id="UP001499986"/>
    </source>
</evidence>
<evidence type="ECO:0000256" key="1">
    <source>
        <dbReference type="ARBA" id="ARBA00022527"/>
    </source>
</evidence>
<name>A0ABP5UJ79_9ACTN</name>
<dbReference type="Gene3D" id="3.30.565.10">
    <property type="entry name" value="Histidine kinase-like ATPase, C-terminal domain"/>
    <property type="match status" value="1"/>
</dbReference>
<organism evidence="3 4">
    <name type="scientific">Streptomyces coeruleofuscus</name>
    <dbReference type="NCBI Taxonomy" id="66879"/>
    <lineage>
        <taxon>Bacteria</taxon>
        <taxon>Bacillati</taxon>
        <taxon>Actinomycetota</taxon>
        <taxon>Actinomycetes</taxon>
        <taxon>Kitasatosporales</taxon>
        <taxon>Streptomycetaceae</taxon>
        <taxon>Streptomyces</taxon>
    </lineage>
</organism>
<sequence>MYPAASRKRASNAPTILIAEAFLRDRRDRVVVLMAANSPPARVLALLRARTTWLYECALCSMMATECDRRPVNDKTPLLFQPPSPRERFYRRERQSVPAARAFAREALQDWGGYGRAEDVLLCVSELATNALVHGVPPGRGFLLRLVPYDEDGGVRVEVHDSGEGVPVLPRQDDQEPCEGGRGLLLVSELADKWGVGARSPGKIVWCEFVP</sequence>
<keyword evidence="4" id="KW-1185">Reference proteome</keyword>
<accession>A0ABP5UJ79</accession>
<evidence type="ECO:0000313" key="3">
    <source>
        <dbReference type="EMBL" id="GAA2381802.1"/>
    </source>
</evidence>
<reference evidence="4" key="1">
    <citation type="journal article" date="2019" name="Int. J. Syst. Evol. Microbiol.">
        <title>The Global Catalogue of Microorganisms (GCM) 10K type strain sequencing project: providing services to taxonomists for standard genome sequencing and annotation.</title>
        <authorList>
            <consortium name="The Broad Institute Genomics Platform"/>
            <consortium name="The Broad Institute Genome Sequencing Center for Infectious Disease"/>
            <person name="Wu L."/>
            <person name="Ma J."/>
        </authorList>
    </citation>
    <scope>NUCLEOTIDE SEQUENCE [LARGE SCALE GENOMIC DNA]</scope>
    <source>
        <strain evidence="4">JCM 4358</strain>
    </source>
</reference>
<dbReference type="Pfam" id="PF13581">
    <property type="entry name" value="HATPase_c_2"/>
    <property type="match status" value="1"/>
</dbReference>
<gene>
    <name evidence="3" type="ORF">GCM10010255_04610</name>
</gene>